<dbReference type="PROSITE" id="PS52016">
    <property type="entry name" value="TONB_DEPENDENT_REC_3"/>
    <property type="match status" value="1"/>
</dbReference>
<dbReference type="AlphaFoldDB" id="A0A399CUZ9"/>
<evidence type="ECO:0000256" key="9">
    <source>
        <dbReference type="ARBA" id="ARBA00023237"/>
    </source>
</evidence>
<evidence type="ECO:0000256" key="2">
    <source>
        <dbReference type="ARBA" id="ARBA00022448"/>
    </source>
</evidence>
<dbReference type="InterPro" id="IPR011662">
    <property type="entry name" value="Secretin/TonB_short_N"/>
</dbReference>
<dbReference type="InterPro" id="IPR036942">
    <property type="entry name" value="Beta-barrel_TonB_sf"/>
</dbReference>
<dbReference type="Gene3D" id="2.170.130.10">
    <property type="entry name" value="TonB-dependent receptor, plug domain"/>
    <property type="match status" value="1"/>
</dbReference>
<dbReference type="SUPFAM" id="SSF56935">
    <property type="entry name" value="Porins"/>
    <property type="match status" value="1"/>
</dbReference>
<keyword evidence="4" id="KW-0406">Ion transport</keyword>
<dbReference type="NCBIfam" id="TIGR04057">
    <property type="entry name" value="SusC_RagA_signa"/>
    <property type="match status" value="1"/>
</dbReference>
<protein>
    <submittedName>
        <fullName evidence="13">SusC/RagA family TonB-linked outer membrane protein</fullName>
    </submittedName>
</protein>
<comment type="subcellular location">
    <subcellularLocation>
        <location evidence="1 10">Cell outer membrane</location>
        <topology evidence="1 10">Multi-pass membrane protein</topology>
    </subcellularLocation>
</comment>
<evidence type="ECO:0000256" key="8">
    <source>
        <dbReference type="ARBA" id="ARBA00023136"/>
    </source>
</evidence>
<dbReference type="GO" id="GO:0006826">
    <property type="term" value="P:iron ion transport"/>
    <property type="evidence" value="ECO:0007669"/>
    <property type="project" value="UniProtKB-KW"/>
</dbReference>
<evidence type="ECO:0000256" key="3">
    <source>
        <dbReference type="ARBA" id="ARBA00022452"/>
    </source>
</evidence>
<gene>
    <name evidence="13" type="ORF">D1164_21590</name>
</gene>
<name>A0A399CUZ9_9BACT</name>
<keyword evidence="3 10" id="KW-1134">Transmembrane beta strand</keyword>
<dbReference type="NCBIfam" id="TIGR04056">
    <property type="entry name" value="OMP_RagA_SusC"/>
    <property type="match status" value="1"/>
</dbReference>
<comment type="similarity">
    <text evidence="10 11">Belongs to the TonB-dependent receptor family.</text>
</comment>
<dbReference type="InterPro" id="IPR023996">
    <property type="entry name" value="TonB-dep_OMP_SusC/RagA"/>
</dbReference>
<evidence type="ECO:0000256" key="10">
    <source>
        <dbReference type="PROSITE-ProRule" id="PRU01360"/>
    </source>
</evidence>
<feature type="domain" description="Secretin/TonB short N-terminal" evidence="12">
    <location>
        <begin position="72"/>
        <end position="124"/>
    </location>
</feature>
<evidence type="ECO:0000256" key="11">
    <source>
        <dbReference type="RuleBase" id="RU003357"/>
    </source>
</evidence>
<evidence type="ECO:0000256" key="4">
    <source>
        <dbReference type="ARBA" id="ARBA00022496"/>
    </source>
</evidence>
<keyword evidence="6" id="KW-0408">Iron</keyword>
<dbReference type="GO" id="GO:0009279">
    <property type="term" value="C:cell outer membrane"/>
    <property type="evidence" value="ECO:0007669"/>
    <property type="project" value="UniProtKB-SubCell"/>
</dbReference>
<dbReference type="Gene3D" id="2.40.170.20">
    <property type="entry name" value="TonB-dependent receptor, beta-barrel domain"/>
    <property type="match status" value="1"/>
</dbReference>
<evidence type="ECO:0000313" key="13">
    <source>
        <dbReference type="EMBL" id="RIH63103.1"/>
    </source>
</evidence>
<evidence type="ECO:0000256" key="7">
    <source>
        <dbReference type="ARBA" id="ARBA00023077"/>
    </source>
</evidence>
<sequence>MKKKWFLKDYSYLFNSCRKIVKIMRLSVFLIILTSLQSIALDSFPQRLKFNVNIENESLSNALKLIERESGYFLFYNNKVINLEKVVSLNLTNKSVTEVLDELFERTDVTYTIIGDKQIVLSKKSGETKLSQQQKNVSGKVTDFGGQPLPGVTVVVKGTTQGTVTNADGEYFLSSVPVDATLVFSFVGMKTQELVVSNQTVINVTMEEETIGLEEVVAVGYGTQKKINLTGAVGVVDSEQLEKRPVANITNALQGITPGLNITPNSRYGGEPGASMDFNIRGVGSLSGGAPYVLVDGMPMNIDNVNPDDVKSISVLKDAAASAIYGSRATYGVILITTKSGGVDMKMNTSYSNSFSWLAPAVLPEGVNSLVFAAKMNEAAINSGQNKLFSDETIERMKKYQADPDNFPSMIPDPNDPNGWGYWTLANGNTDWYDVYFKDRTFSQKHNLSITGGGTNSTYYVGLGWNDDGGKLNYANEKYQRYNLTSNFSLNVTDWMLISLKSKFSRSYKKYPQSSESSTNREAIFGMLARNWPNYPIYTPNGDYAMDLNQVPALANGGSDRQYSTDLWISPSVVLELTKDLKVNADFSYNAIGSKRNNFRAIIQGFAVDGVTPVRHYAQNYNRIEQTSSFYEYYTSNIFIDFTKDINKHAFAVIVGGQSESSNNFSINGWRRDLITEAVPAISTATGDKDVGDSMSHWSTLGAFARLTYNFDEKYLLELNGRYDGSSRFQSGRRWGFFPSASVGYNIWKENFWESLSNVINTLKLRTSYGALGNQNVENYLHVEVLPKNTNLAWIMDGRRPNYTTVPNNRSLGLTWEESKTVNLGMDAGFLNNRLNLSFDWFNRKTENMFGPGETLPAVFGANVPLKNNAVLKTNGFELALNWKQTVSNDFKYNINLVFSDNKSVVTKYNNPTKYIHNYYEGKTFGEIWGFETEGLFQTDQEASEWWDQSVLYSKWSAGDVKYKDLDGDEKITRGTQTVDNPGDLKVIGNSSPRYLYGINLNGNYKRFDFTMFWQGVGKKDVWMGNNPSFWGFQTAFWNSSLQGHNLDFWSLDNTDSYFPKPYLTSENSKNHEPSTRYIQDGSYIRLKNVQIGYTLPGSISSKVKTENIRIYCNAENMLTFSKIMESFDPEANFGLSNGLVYPLSKGFYVGINVTF</sequence>
<evidence type="ECO:0000256" key="1">
    <source>
        <dbReference type="ARBA" id="ARBA00004571"/>
    </source>
</evidence>
<keyword evidence="2 10" id="KW-0813">Transport</keyword>
<dbReference type="EMBL" id="QWET01000026">
    <property type="protein sequence ID" value="RIH63103.1"/>
    <property type="molecule type" value="Genomic_DNA"/>
</dbReference>
<keyword evidence="9 10" id="KW-0998">Cell outer membrane</keyword>
<dbReference type="Pfam" id="PF07715">
    <property type="entry name" value="Plug"/>
    <property type="match status" value="1"/>
</dbReference>
<dbReference type="InterPro" id="IPR037066">
    <property type="entry name" value="Plug_dom_sf"/>
</dbReference>
<dbReference type="InterPro" id="IPR039426">
    <property type="entry name" value="TonB-dep_rcpt-like"/>
</dbReference>
<evidence type="ECO:0000313" key="14">
    <source>
        <dbReference type="Proteomes" id="UP000266441"/>
    </source>
</evidence>
<dbReference type="SMART" id="SM00965">
    <property type="entry name" value="STN"/>
    <property type="match status" value="1"/>
</dbReference>
<keyword evidence="4" id="KW-0410">Iron transport</keyword>
<keyword evidence="8 10" id="KW-0472">Membrane</keyword>
<comment type="caution">
    <text evidence="13">The sequence shown here is derived from an EMBL/GenBank/DDBJ whole genome shotgun (WGS) entry which is preliminary data.</text>
</comment>
<dbReference type="InterPro" id="IPR012910">
    <property type="entry name" value="Plug_dom"/>
</dbReference>
<keyword evidence="14" id="KW-1185">Reference proteome</keyword>
<dbReference type="Pfam" id="PF00593">
    <property type="entry name" value="TonB_dep_Rec_b-barrel"/>
    <property type="match status" value="1"/>
</dbReference>
<proteinExistence type="inferred from homology"/>
<keyword evidence="7 11" id="KW-0798">TonB box</keyword>
<dbReference type="InterPro" id="IPR000531">
    <property type="entry name" value="Beta-barrel_TonB"/>
</dbReference>
<keyword evidence="5 10" id="KW-0812">Transmembrane</keyword>
<evidence type="ECO:0000256" key="6">
    <source>
        <dbReference type="ARBA" id="ARBA00023004"/>
    </source>
</evidence>
<accession>A0A399CUZ9</accession>
<dbReference type="Pfam" id="PF07660">
    <property type="entry name" value="STN"/>
    <property type="match status" value="1"/>
</dbReference>
<reference evidence="13 14" key="1">
    <citation type="journal article" date="2015" name="Int. J. Syst. Evol. Microbiol.">
        <title>Mariniphaga sediminis sp. nov., isolated from coastal sediment.</title>
        <authorList>
            <person name="Wang F.Q."/>
            <person name="Shen Q.Y."/>
            <person name="Chen G.J."/>
            <person name="Du Z.J."/>
        </authorList>
    </citation>
    <scope>NUCLEOTIDE SEQUENCE [LARGE SCALE GENOMIC DNA]</scope>
    <source>
        <strain evidence="13 14">SY21</strain>
    </source>
</reference>
<dbReference type="OrthoDB" id="778480at2"/>
<dbReference type="Pfam" id="PF13715">
    <property type="entry name" value="CarbopepD_reg_2"/>
    <property type="match status" value="1"/>
</dbReference>
<dbReference type="InterPro" id="IPR023997">
    <property type="entry name" value="TonB-dep_OMP_SusC/RagA_CS"/>
</dbReference>
<dbReference type="Proteomes" id="UP000266441">
    <property type="component" value="Unassembled WGS sequence"/>
</dbReference>
<organism evidence="13 14">
    <name type="scientific">Mariniphaga sediminis</name>
    <dbReference type="NCBI Taxonomy" id="1628158"/>
    <lineage>
        <taxon>Bacteria</taxon>
        <taxon>Pseudomonadati</taxon>
        <taxon>Bacteroidota</taxon>
        <taxon>Bacteroidia</taxon>
        <taxon>Marinilabiliales</taxon>
        <taxon>Prolixibacteraceae</taxon>
        <taxon>Mariniphaga</taxon>
    </lineage>
</organism>
<evidence type="ECO:0000259" key="12">
    <source>
        <dbReference type="SMART" id="SM00965"/>
    </source>
</evidence>
<evidence type="ECO:0000256" key="5">
    <source>
        <dbReference type="ARBA" id="ARBA00022692"/>
    </source>
</evidence>
<dbReference type="Gene3D" id="2.60.40.1120">
    <property type="entry name" value="Carboxypeptidase-like, regulatory domain"/>
    <property type="match status" value="1"/>
</dbReference>
<dbReference type="InterPro" id="IPR008969">
    <property type="entry name" value="CarboxyPept-like_regulatory"/>
</dbReference>
<dbReference type="SUPFAM" id="SSF49464">
    <property type="entry name" value="Carboxypeptidase regulatory domain-like"/>
    <property type="match status" value="1"/>
</dbReference>